<proteinExistence type="predicted"/>
<dbReference type="SMART" id="SM00176">
    <property type="entry name" value="RAN"/>
    <property type="match status" value="1"/>
</dbReference>
<dbReference type="PRINTS" id="PR00449">
    <property type="entry name" value="RASTRNSFRMNG"/>
</dbReference>
<dbReference type="Pfam" id="PF00071">
    <property type="entry name" value="Ras"/>
    <property type="match status" value="1"/>
</dbReference>
<dbReference type="SMART" id="SM00175">
    <property type="entry name" value="RAB"/>
    <property type="match status" value="1"/>
</dbReference>
<dbReference type="PROSITE" id="PS51417">
    <property type="entry name" value="ARF"/>
    <property type="match status" value="1"/>
</dbReference>
<dbReference type="PANTHER" id="PTHR47977">
    <property type="entry name" value="RAS-RELATED PROTEIN RAB"/>
    <property type="match status" value="1"/>
</dbReference>
<dbReference type="SUPFAM" id="SSF52540">
    <property type="entry name" value="P-loop containing nucleoside triphosphate hydrolases"/>
    <property type="match status" value="1"/>
</dbReference>
<dbReference type="InterPro" id="IPR005225">
    <property type="entry name" value="Small_GTP-bd"/>
</dbReference>
<accession>A0ABM0JNT2</accession>
<dbReference type="PROSITE" id="PS51421">
    <property type="entry name" value="RAS"/>
    <property type="match status" value="1"/>
</dbReference>
<dbReference type="InterPro" id="IPR027417">
    <property type="entry name" value="P-loop_NTPase"/>
</dbReference>
<evidence type="ECO:0000313" key="4">
    <source>
        <dbReference type="Proteomes" id="UP000694888"/>
    </source>
</evidence>
<evidence type="ECO:0000256" key="1">
    <source>
        <dbReference type="ARBA" id="ARBA00022741"/>
    </source>
</evidence>
<evidence type="ECO:0000256" key="3">
    <source>
        <dbReference type="SAM" id="MobiDB-lite"/>
    </source>
</evidence>
<feature type="compositionally biased region" description="Polar residues" evidence="3">
    <location>
        <begin position="214"/>
        <end position="229"/>
    </location>
</feature>
<feature type="region of interest" description="Disordered" evidence="3">
    <location>
        <begin position="1"/>
        <end position="31"/>
    </location>
</feature>
<reference evidence="5" key="1">
    <citation type="submission" date="2025-08" db="UniProtKB">
        <authorList>
            <consortium name="RefSeq"/>
        </authorList>
    </citation>
    <scope>IDENTIFICATION</scope>
</reference>
<dbReference type="PROSITE" id="PS51419">
    <property type="entry name" value="RAB"/>
    <property type="match status" value="1"/>
</dbReference>
<dbReference type="InterPro" id="IPR050227">
    <property type="entry name" value="Rab"/>
</dbReference>
<feature type="compositionally biased region" description="Basic and acidic residues" evidence="3">
    <location>
        <begin position="8"/>
        <end position="17"/>
    </location>
</feature>
<feature type="compositionally biased region" description="Pro residues" evidence="3">
    <location>
        <begin position="230"/>
        <end position="256"/>
    </location>
</feature>
<keyword evidence="4" id="KW-1185">Reference proteome</keyword>
<protein>
    <submittedName>
        <fullName evidence="5">Ras-related protein Rab-35</fullName>
    </submittedName>
</protein>
<keyword evidence="2" id="KW-0342">GTP-binding</keyword>
<feature type="region of interest" description="Disordered" evidence="3">
    <location>
        <begin position="210"/>
        <end position="278"/>
    </location>
</feature>
<dbReference type="GeneID" id="101850084"/>
<keyword evidence="1" id="KW-0547">Nucleotide-binding</keyword>
<dbReference type="PROSITE" id="PS51420">
    <property type="entry name" value="RHO"/>
    <property type="match status" value="1"/>
</dbReference>
<dbReference type="SMART" id="SM00173">
    <property type="entry name" value="RAS"/>
    <property type="match status" value="1"/>
</dbReference>
<name>A0ABM0JNT2_APLCA</name>
<sequence length="278" mass="31075">MVGPNWDKPAEPEEKLRPAGTLQRNPPNNDKPPTYLFKIIIVGDETVGKTSFLRRFTDDTFSPQYSATIGVDFAVKVVETAKNEVVKLQVWDTAGQERFRSMTSSYYRGGHGVVLMFDVTKRPSFLHLSNWLTQIQSFSNDDTTIVLVGNKADEDEGREVGTDEALKFAHENDLQYFEASAKDDVNIVNAMEALCTANIERVQRLRAQKKENGLNDSVKVSPQRQTKQQGPPPVRRPSVEGPPPVRRPSVEGPPPARRVSVINLSDYSTSKPKKSKCC</sequence>
<dbReference type="Proteomes" id="UP000694888">
    <property type="component" value="Unplaced"/>
</dbReference>
<dbReference type="RefSeq" id="XP_005098025.1">
    <property type="nucleotide sequence ID" value="XM_005097968.3"/>
</dbReference>
<dbReference type="InterPro" id="IPR001806">
    <property type="entry name" value="Small_GTPase"/>
</dbReference>
<dbReference type="SMART" id="SM00174">
    <property type="entry name" value="RHO"/>
    <property type="match status" value="1"/>
</dbReference>
<dbReference type="NCBIfam" id="TIGR00231">
    <property type="entry name" value="small_GTP"/>
    <property type="match status" value="1"/>
</dbReference>
<evidence type="ECO:0000313" key="5">
    <source>
        <dbReference type="RefSeq" id="XP_005098025.1"/>
    </source>
</evidence>
<dbReference type="Gene3D" id="3.40.50.300">
    <property type="entry name" value="P-loop containing nucleotide triphosphate hydrolases"/>
    <property type="match status" value="1"/>
</dbReference>
<evidence type="ECO:0000256" key="2">
    <source>
        <dbReference type="ARBA" id="ARBA00023134"/>
    </source>
</evidence>
<organism evidence="4 5">
    <name type="scientific">Aplysia californica</name>
    <name type="common">California sea hare</name>
    <dbReference type="NCBI Taxonomy" id="6500"/>
    <lineage>
        <taxon>Eukaryota</taxon>
        <taxon>Metazoa</taxon>
        <taxon>Spiralia</taxon>
        <taxon>Lophotrochozoa</taxon>
        <taxon>Mollusca</taxon>
        <taxon>Gastropoda</taxon>
        <taxon>Heterobranchia</taxon>
        <taxon>Euthyneura</taxon>
        <taxon>Tectipleura</taxon>
        <taxon>Aplysiida</taxon>
        <taxon>Aplysioidea</taxon>
        <taxon>Aplysiidae</taxon>
        <taxon>Aplysia</taxon>
    </lineage>
</organism>
<gene>
    <name evidence="5" type="primary">LOC101850084</name>
</gene>
<dbReference type="CDD" id="cd00154">
    <property type="entry name" value="Rab"/>
    <property type="match status" value="1"/>
</dbReference>